<dbReference type="InterPro" id="IPR050222">
    <property type="entry name" value="MATE_MdtK"/>
</dbReference>
<evidence type="ECO:0000256" key="1">
    <source>
        <dbReference type="ARBA" id="ARBA00004651"/>
    </source>
</evidence>
<dbReference type="GO" id="GO:0006811">
    <property type="term" value="P:monoatomic ion transport"/>
    <property type="evidence" value="ECO:0007669"/>
    <property type="project" value="UniProtKB-KW"/>
</dbReference>
<accession>A0A084JVT6</accession>
<dbReference type="InterPro" id="IPR002528">
    <property type="entry name" value="MATE_fam"/>
</dbReference>
<feature type="transmembrane region" description="Helical" evidence="10">
    <location>
        <begin position="124"/>
        <end position="148"/>
    </location>
</feature>
<keyword evidence="14" id="KW-1185">Reference proteome</keyword>
<dbReference type="AlphaFoldDB" id="A0A084JVT6"/>
<evidence type="ECO:0000313" key="14">
    <source>
        <dbReference type="Proteomes" id="UP000239997"/>
    </source>
</evidence>
<feature type="transmembrane region" description="Helical" evidence="10">
    <location>
        <begin position="160"/>
        <end position="181"/>
    </location>
</feature>
<dbReference type="EMBL" id="JPJI01000032">
    <property type="protein sequence ID" value="KEZ93070.1"/>
    <property type="molecule type" value="Genomic_DNA"/>
</dbReference>
<keyword evidence="8 10" id="KW-0472">Membrane</keyword>
<evidence type="ECO:0000256" key="9">
    <source>
        <dbReference type="ARBA" id="ARBA00031636"/>
    </source>
</evidence>
<gene>
    <name evidence="11" type="ORF">IL45_13155</name>
    <name evidence="12" type="ORF">LY02_02351</name>
</gene>
<dbReference type="Proteomes" id="UP000239997">
    <property type="component" value="Unassembled WGS sequence"/>
</dbReference>
<dbReference type="GO" id="GO:0015297">
    <property type="term" value="F:antiporter activity"/>
    <property type="evidence" value="ECO:0007669"/>
    <property type="project" value="UniProtKB-KW"/>
</dbReference>
<dbReference type="EMBL" id="PVNA01000005">
    <property type="protein sequence ID" value="PRX12699.1"/>
    <property type="molecule type" value="Genomic_DNA"/>
</dbReference>
<protein>
    <recommendedName>
        <fullName evidence="9">Multidrug-efflux transporter</fullName>
    </recommendedName>
</protein>
<dbReference type="Pfam" id="PF01554">
    <property type="entry name" value="MatE"/>
    <property type="match status" value="2"/>
</dbReference>
<name>A0A084JVT6_NONUL</name>
<evidence type="ECO:0000256" key="4">
    <source>
        <dbReference type="ARBA" id="ARBA00022475"/>
    </source>
</evidence>
<evidence type="ECO:0000313" key="11">
    <source>
        <dbReference type="EMBL" id="KEZ93070.1"/>
    </source>
</evidence>
<feature type="transmembrane region" description="Helical" evidence="10">
    <location>
        <begin position="411"/>
        <end position="433"/>
    </location>
</feature>
<evidence type="ECO:0000313" key="12">
    <source>
        <dbReference type="EMBL" id="PRX12699.1"/>
    </source>
</evidence>
<feature type="transmembrane region" description="Helical" evidence="10">
    <location>
        <begin position="245"/>
        <end position="265"/>
    </location>
</feature>
<feature type="transmembrane region" description="Helical" evidence="10">
    <location>
        <begin position="94"/>
        <end position="118"/>
    </location>
</feature>
<keyword evidence="3" id="KW-0050">Antiport</keyword>
<evidence type="ECO:0000256" key="6">
    <source>
        <dbReference type="ARBA" id="ARBA00022989"/>
    </source>
</evidence>
<dbReference type="RefSeq" id="WP_036584670.1">
    <property type="nucleotide sequence ID" value="NZ_JPJI01000032.1"/>
</dbReference>
<dbReference type="Proteomes" id="UP000028531">
    <property type="component" value="Unassembled WGS sequence"/>
</dbReference>
<keyword evidence="4" id="KW-1003">Cell membrane</keyword>
<evidence type="ECO:0000256" key="2">
    <source>
        <dbReference type="ARBA" id="ARBA00022448"/>
    </source>
</evidence>
<evidence type="ECO:0000256" key="10">
    <source>
        <dbReference type="SAM" id="Phobius"/>
    </source>
</evidence>
<feature type="transmembrane region" description="Helical" evidence="10">
    <location>
        <begin position="16"/>
        <end position="33"/>
    </location>
</feature>
<evidence type="ECO:0000256" key="7">
    <source>
        <dbReference type="ARBA" id="ARBA00023065"/>
    </source>
</evidence>
<feature type="transmembrane region" description="Helical" evidence="10">
    <location>
        <begin position="53"/>
        <end position="74"/>
    </location>
</feature>
<keyword evidence="6 10" id="KW-1133">Transmembrane helix</keyword>
<comment type="subcellular location">
    <subcellularLocation>
        <location evidence="1">Cell membrane</location>
        <topology evidence="1">Multi-pass membrane protein</topology>
    </subcellularLocation>
</comment>
<dbReference type="GO" id="GO:0042910">
    <property type="term" value="F:xenobiotic transmembrane transporter activity"/>
    <property type="evidence" value="ECO:0007669"/>
    <property type="project" value="InterPro"/>
</dbReference>
<feature type="transmembrane region" description="Helical" evidence="10">
    <location>
        <begin position="277"/>
        <end position="296"/>
    </location>
</feature>
<organism evidence="11 13">
    <name type="scientific">Nonlabens ulvanivorans</name>
    <name type="common">Persicivirga ulvanivorans</name>
    <dbReference type="NCBI Taxonomy" id="906888"/>
    <lineage>
        <taxon>Bacteria</taxon>
        <taxon>Pseudomonadati</taxon>
        <taxon>Bacteroidota</taxon>
        <taxon>Flavobacteriia</taxon>
        <taxon>Flavobacteriales</taxon>
        <taxon>Flavobacteriaceae</taxon>
        <taxon>Nonlabens</taxon>
    </lineage>
</organism>
<feature type="transmembrane region" description="Helical" evidence="10">
    <location>
        <begin position="193"/>
        <end position="213"/>
    </location>
</feature>
<dbReference type="PANTHER" id="PTHR43298:SF2">
    <property type="entry name" value="FMN_FAD EXPORTER YEEO-RELATED"/>
    <property type="match status" value="1"/>
</dbReference>
<evidence type="ECO:0000313" key="13">
    <source>
        <dbReference type="Proteomes" id="UP000028531"/>
    </source>
</evidence>
<feature type="transmembrane region" description="Helical" evidence="10">
    <location>
        <begin position="355"/>
        <end position="376"/>
    </location>
</feature>
<dbReference type="GO" id="GO:0005886">
    <property type="term" value="C:plasma membrane"/>
    <property type="evidence" value="ECO:0007669"/>
    <property type="project" value="UniProtKB-SubCell"/>
</dbReference>
<keyword evidence="7" id="KW-0406">Ion transport</keyword>
<keyword evidence="2" id="KW-0813">Transport</keyword>
<proteinExistence type="predicted"/>
<feature type="transmembrane region" description="Helical" evidence="10">
    <location>
        <begin position="317"/>
        <end position="335"/>
    </location>
</feature>
<dbReference type="OrthoDB" id="9780160at2"/>
<feature type="transmembrane region" description="Helical" evidence="10">
    <location>
        <begin position="383"/>
        <end position="405"/>
    </location>
</feature>
<dbReference type="InterPro" id="IPR048279">
    <property type="entry name" value="MdtK-like"/>
</dbReference>
<sequence length="448" mass="49327">MALQDYTREFGKNLNIAYPIMAGQIAHLLVAFADNVMVGKLGDAQLAAVSLGNTLIFIALSIGIGFSFAITPLVAEADAKGDFQKVKSIFHNGVLVSTINGVILCVLLFLSEPILYYLDQPEEVIILAIPYMRIVAISMIPLMIFQSFKQFADGLSKTVFAMQATIIANIVNIILNYLLIYGKFGFPRLEVEGAAYGTLVARILMVPVLMFLLSRKVELKRYFSTVEAFSVGIFKKLLNLGFPTALQMFFEVSLFTAAIILSGVLGTKSQAANQIALNLSAMTFMVGVGLSVTATIRIGNQLGNGNILELKRIARSIFLLTLILDVIFAVIFYAFKDQLPWIYIQDVEVVNIASSLLIVAAFFQVSDGLQVVFLGALRGLQDVWIPSAICFIAYWLVGFPVSYYLGIVLDYGGQGIWIGLLLGLSVSSMLMYLRYRYLIRVRLVKSFS</sequence>
<dbReference type="PIRSF" id="PIRSF006603">
    <property type="entry name" value="DinF"/>
    <property type="match status" value="1"/>
</dbReference>
<dbReference type="PANTHER" id="PTHR43298">
    <property type="entry name" value="MULTIDRUG RESISTANCE PROTEIN NORM-RELATED"/>
    <property type="match status" value="1"/>
</dbReference>
<comment type="caution">
    <text evidence="11">The sequence shown here is derived from an EMBL/GenBank/DDBJ whole genome shotgun (WGS) entry which is preliminary data.</text>
</comment>
<dbReference type="CDD" id="cd13131">
    <property type="entry name" value="MATE_NorM_like"/>
    <property type="match status" value="1"/>
</dbReference>
<evidence type="ECO:0000256" key="8">
    <source>
        <dbReference type="ARBA" id="ARBA00023136"/>
    </source>
</evidence>
<reference evidence="11 13" key="1">
    <citation type="submission" date="2014-07" db="EMBL/GenBank/DDBJ databases">
        <title>Draft genome sequence of Nonlabens ulvanivorans, an ulvan degrading bacterium.</title>
        <authorList>
            <person name="Kopel M."/>
            <person name="Helbert W."/>
            <person name="Henrissat B."/>
            <person name="Doniger T."/>
            <person name="Banin E."/>
        </authorList>
    </citation>
    <scope>NUCLEOTIDE SEQUENCE [LARGE SCALE GENOMIC DNA]</scope>
    <source>
        <strain evidence="11 13">PLR</strain>
    </source>
</reference>
<keyword evidence="5 10" id="KW-0812">Transmembrane</keyword>
<reference evidence="12 14" key="2">
    <citation type="submission" date="2018-03" db="EMBL/GenBank/DDBJ databases">
        <title>Genomic Encyclopedia of Archaeal and Bacterial Type Strains, Phase II (KMG-II): from individual species to whole genera.</title>
        <authorList>
            <person name="Goeker M."/>
        </authorList>
    </citation>
    <scope>NUCLEOTIDE SEQUENCE [LARGE SCALE GENOMIC DNA]</scope>
    <source>
        <strain evidence="12 14">DSM 22727</strain>
    </source>
</reference>
<evidence type="ECO:0000256" key="5">
    <source>
        <dbReference type="ARBA" id="ARBA00022692"/>
    </source>
</evidence>
<dbReference type="NCBIfam" id="TIGR00797">
    <property type="entry name" value="matE"/>
    <property type="match status" value="1"/>
</dbReference>
<evidence type="ECO:0000256" key="3">
    <source>
        <dbReference type="ARBA" id="ARBA00022449"/>
    </source>
</evidence>